<accession>A0ABM1EER5</accession>
<gene>
    <name evidence="4" type="primary">LOC106811536</name>
</gene>
<dbReference type="InterPro" id="IPR028171">
    <property type="entry name" value="Codanin-1_C"/>
</dbReference>
<dbReference type="GeneID" id="106811536"/>
<evidence type="ECO:0000313" key="4">
    <source>
        <dbReference type="RefSeq" id="XP_014670686.1"/>
    </source>
</evidence>
<proteinExistence type="predicted"/>
<sequence>MFSLGNEDDFPPVGTCAGSGTPTIIPSRRITPTPVKKLVRNCFQATDQANVLWSTDHSEKFQEANNISHVSLDLSKEREMLKQERAKRQVDDVWSRNNAPSYKSSVTPTKGSPLPTKGGIDRMNGVCEITMATVKEVTFREQLEAMAHVHASLITENLLPNVSVELHLLIQLVTCPGWDSDVCSISSSSESDEDVNYFATVHNCVYFAIRVLTHLQRLVTLLDKGTLKLLLENPRIADFAPELKSTIGETWENCTNKTTMLPRSPVGSVSFQADTDNRKNFPNDRCFHLFRKQRDGFYELLREWEEHHTTPGWSMNDALGAKIKGLIRSPDDLANQLHFIRLFQAQLITMCKGDNSTVQTSNSSDPLGLLKDLKRDNPEKFKRLQDRFVMPSAVGGPCPPPCFPGCQEFFRDFIVISDSRSFNQHILDSFSSKILELDSAQLWVGEEEEEEGEEREEGGGDPSSPRRVDAEDREQFAATLLNLRLLAKFVGFVVFLPYAGADRLPETLKETLVATRSRAVAPVDVLQCVRRAYEHGRCVLTLPWVVEYLSMMDPLAPQLEYYERVLKQLLRIYRSKSHRIRREGFGLNSLLITMVLGWLFELPVFPETLFFERLGLELQSEPEKSLDKIDVFSDLIDHQILYTCCPFLGDVRQLLSEFSAGIGSKSNVVRKITPISAPTTDPNSTTKRQLQLQLEESFFHNHPPSTKQCVDFAAERVASCVLKHLRRHVLPSARAAALAEVRAVVARHGHDNPEASAKEVQAAAQTYKTEVDLRAAQTSKTQCRERLGVVFAALLSEETHDQVMAACVEIACRLADEKVAHWMRTNLGFTIDLILTQRWFQLQFRLQIKILSSLIQIKFDQA</sequence>
<feature type="compositionally biased region" description="Acidic residues" evidence="1">
    <location>
        <begin position="1"/>
        <end position="10"/>
    </location>
</feature>
<organism evidence="3 4">
    <name type="scientific">Priapulus caudatus</name>
    <name type="common">Priapulid worm</name>
    <dbReference type="NCBI Taxonomy" id="37621"/>
    <lineage>
        <taxon>Eukaryota</taxon>
        <taxon>Metazoa</taxon>
        <taxon>Ecdysozoa</taxon>
        <taxon>Scalidophora</taxon>
        <taxon>Priapulida</taxon>
        <taxon>Priapulimorpha</taxon>
        <taxon>Priapulimorphida</taxon>
        <taxon>Priapulidae</taxon>
        <taxon>Priapulus</taxon>
    </lineage>
</organism>
<dbReference type="Proteomes" id="UP000695022">
    <property type="component" value="Unplaced"/>
</dbReference>
<dbReference type="RefSeq" id="XP_014670686.1">
    <property type="nucleotide sequence ID" value="XM_014815200.1"/>
</dbReference>
<feature type="compositionally biased region" description="Polar residues" evidence="1">
    <location>
        <begin position="97"/>
        <end position="110"/>
    </location>
</feature>
<feature type="region of interest" description="Disordered" evidence="1">
    <location>
        <begin position="97"/>
        <end position="117"/>
    </location>
</feature>
<dbReference type="PANTHER" id="PTHR28678:SF1">
    <property type="entry name" value="CODANIN-1"/>
    <property type="match status" value="1"/>
</dbReference>
<reference evidence="4" key="1">
    <citation type="submission" date="2025-08" db="UniProtKB">
        <authorList>
            <consortium name="RefSeq"/>
        </authorList>
    </citation>
    <scope>IDENTIFICATION</scope>
</reference>
<feature type="compositionally biased region" description="Acidic residues" evidence="1">
    <location>
        <begin position="445"/>
        <end position="456"/>
    </location>
</feature>
<name>A0ABM1EER5_PRICU</name>
<dbReference type="PANTHER" id="PTHR28678">
    <property type="entry name" value="CODANIN-1"/>
    <property type="match status" value="1"/>
</dbReference>
<feature type="domain" description="Codanin-1 C-terminal" evidence="2">
    <location>
        <begin position="634"/>
        <end position="742"/>
    </location>
</feature>
<feature type="region of interest" description="Disordered" evidence="1">
    <location>
        <begin position="445"/>
        <end position="469"/>
    </location>
</feature>
<feature type="region of interest" description="Disordered" evidence="1">
    <location>
        <begin position="1"/>
        <end position="28"/>
    </location>
</feature>
<protein>
    <submittedName>
        <fullName evidence="4">Codanin-1-like</fullName>
    </submittedName>
</protein>
<dbReference type="Pfam" id="PF15296">
    <property type="entry name" value="Codanin-1_C"/>
    <property type="match status" value="1"/>
</dbReference>
<dbReference type="InterPro" id="IPR040031">
    <property type="entry name" value="Codanin-1"/>
</dbReference>
<evidence type="ECO:0000313" key="3">
    <source>
        <dbReference type="Proteomes" id="UP000695022"/>
    </source>
</evidence>
<evidence type="ECO:0000256" key="1">
    <source>
        <dbReference type="SAM" id="MobiDB-lite"/>
    </source>
</evidence>
<keyword evidence="3" id="KW-1185">Reference proteome</keyword>
<evidence type="ECO:0000259" key="2">
    <source>
        <dbReference type="Pfam" id="PF15296"/>
    </source>
</evidence>